<dbReference type="SUPFAM" id="SSF53474">
    <property type="entry name" value="alpha/beta-Hydrolases"/>
    <property type="match status" value="1"/>
</dbReference>
<evidence type="ECO:0000313" key="3">
    <source>
        <dbReference type="Proteomes" id="UP001597417"/>
    </source>
</evidence>
<name>A0ABW5FJX4_9PSEU</name>
<dbReference type="EMBL" id="JBHUKR010000004">
    <property type="protein sequence ID" value="MFD2415298.1"/>
    <property type="molecule type" value="Genomic_DNA"/>
</dbReference>
<evidence type="ECO:0000313" key="2">
    <source>
        <dbReference type="EMBL" id="MFD2415298.1"/>
    </source>
</evidence>
<keyword evidence="2" id="KW-0378">Hydrolase</keyword>
<keyword evidence="3" id="KW-1185">Reference proteome</keyword>
<dbReference type="PANTHER" id="PTHR43689">
    <property type="entry name" value="HYDROLASE"/>
    <property type="match status" value="1"/>
</dbReference>
<feature type="domain" description="AB hydrolase-1" evidence="1">
    <location>
        <begin position="39"/>
        <end position="292"/>
    </location>
</feature>
<dbReference type="RefSeq" id="WP_378260975.1">
    <property type="nucleotide sequence ID" value="NZ_JBHUKR010000004.1"/>
</dbReference>
<reference evidence="3" key="1">
    <citation type="journal article" date="2019" name="Int. J. Syst. Evol. Microbiol.">
        <title>The Global Catalogue of Microorganisms (GCM) 10K type strain sequencing project: providing services to taxonomists for standard genome sequencing and annotation.</title>
        <authorList>
            <consortium name="The Broad Institute Genomics Platform"/>
            <consortium name="The Broad Institute Genome Sequencing Center for Infectious Disease"/>
            <person name="Wu L."/>
            <person name="Ma J."/>
        </authorList>
    </citation>
    <scope>NUCLEOTIDE SEQUENCE [LARGE SCALE GENOMIC DNA]</scope>
    <source>
        <strain evidence="3">CGMCC 4.7645</strain>
    </source>
</reference>
<dbReference type="Pfam" id="PF12697">
    <property type="entry name" value="Abhydrolase_6"/>
    <property type="match status" value="1"/>
</dbReference>
<protein>
    <submittedName>
        <fullName evidence="2">Alpha/beta fold hydrolase</fullName>
    </submittedName>
</protein>
<dbReference type="Proteomes" id="UP001597417">
    <property type="component" value="Unassembled WGS sequence"/>
</dbReference>
<sequence>MTEPSCRPVATPVDVEVVTDDGVTLHVEISGNRAAPVTVVLCHGYGLSLSSWCLQREALGRHARVVTWDQRGHGLSGYGEPGSGAIDQLGRDLYHVISQTAPVGPVVLVGHSMGGMTIMALAEQHPEMFGHPVTGVALLATSAGPVNPSFGLPAGGAVVQLAAHWAAGWIGPDLVHLLRLARRVPGYREIARGLVRRFAFGSRVSQRKVDLVLEMMEETHPCAVTDLFQQFRPLDKKAALAALGRVSTLVMAGERDTITPPRDSEAIADAVSGADLVTLPDTGHLLILERCGLVNEWLVPLVLQPPLDDAC</sequence>
<dbReference type="InterPro" id="IPR000073">
    <property type="entry name" value="AB_hydrolase_1"/>
</dbReference>
<comment type="caution">
    <text evidence="2">The sequence shown here is derived from an EMBL/GenBank/DDBJ whole genome shotgun (WGS) entry which is preliminary data.</text>
</comment>
<dbReference type="Gene3D" id="3.40.50.1820">
    <property type="entry name" value="alpha/beta hydrolase"/>
    <property type="match status" value="1"/>
</dbReference>
<dbReference type="GO" id="GO:0016787">
    <property type="term" value="F:hydrolase activity"/>
    <property type="evidence" value="ECO:0007669"/>
    <property type="project" value="UniProtKB-KW"/>
</dbReference>
<organism evidence="2 3">
    <name type="scientific">Amycolatopsis pigmentata</name>
    <dbReference type="NCBI Taxonomy" id="450801"/>
    <lineage>
        <taxon>Bacteria</taxon>
        <taxon>Bacillati</taxon>
        <taxon>Actinomycetota</taxon>
        <taxon>Actinomycetes</taxon>
        <taxon>Pseudonocardiales</taxon>
        <taxon>Pseudonocardiaceae</taxon>
        <taxon>Amycolatopsis</taxon>
    </lineage>
</organism>
<dbReference type="PANTHER" id="PTHR43689:SF8">
    <property type="entry name" value="ALPHA_BETA-HYDROLASES SUPERFAMILY PROTEIN"/>
    <property type="match status" value="1"/>
</dbReference>
<evidence type="ECO:0000259" key="1">
    <source>
        <dbReference type="Pfam" id="PF12697"/>
    </source>
</evidence>
<dbReference type="InterPro" id="IPR029058">
    <property type="entry name" value="AB_hydrolase_fold"/>
</dbReference>
<gene>
    <name evidence="2" type="ORF">ACFSXZ_03040</name>
</gene>
<proteinExistence type="predicted"/>
<accession>A0ABW5FJX4</accession>